<proteinExistence type="predicted"/>
<protein>
    <submittedName>
        <fullName evidence="4">RNA-directed DNA polymerase, eukaryota</fullName>
    </submittedName>
</protein>
<dbReference type="EMBL" id="BQNB010015850">
    <property type="protein sequence ID" value="GJT44869.1"/>
    <property type="molecule type" value="Genomic_DNA"/>
</dbReference>
<name>A0ABQ5E1A2_9ASTR</name>
<dbReference type="Proteomes" id="UP001151760">
    <property type="component" value="Unassembled WGS sequence"/>
</dbReference>
<dbReference type="InterPro" id="IPR045247">
    <property type="entry name" value="Oye-like"/>
</dbReference>
<keyword evidence="4" id="KW-0548">Nucleotidyltransferase</keyword>
<keyword evidence="5" id="KW-1185">Reference proteome</keyword>
<dbReference type="PANTHER" id="PTHR22893">
    <property type="entry name" value="NADH OXIDOREDUCTASE-RELATED"/>
    <property type="match status" value="1"/>
</dbReference>
<evidence type="ECO:0000256" key="2">
    <source>
        <dbReference type="ARBA" id="ARBA00022643"/>
    </source>
</evidence>
<keyword evidence="1" id="KW-0285">Flavoprotein</keyword>
<dbReference type="Gene3D" id="3.20.20.70">
    <property type="entry name" value="Aldolase class I"/>
    <property type="match status" value="1"/>
</dbReference>
<dbReference type="PANTHER" id="PTHR22893:SF62">
    <property type="entry name" value="12-OXOPHYTODIENOATE REDUCTASE-LIKE PROTEIN"/>
    <property type="match status" value="1"/>
</dbReference>
<comment type="caution">
    <text evidence="4">The sequence shown here is derived from an EMBL/GenBank/DDBJ whole genome shotgun (WGS) entry which is preliminary data.</text>
</comment>
<sequence>MFRIRIEDQFVNKLSLEQIVDLDRNVTYDEIKRTVWDCGTNKSPGHNGFSFDFFRGYWNTIDQNVMVAITNFFLSRRSPWIDIVRELYALSHQGRVVCSDCTYGPYFCETAGGLPVRKLLFHDQSGTKWSCQGPKWNKSLKPPAISQKIVLAPLSRLRSYNFTSQSHAILYYKQRTTKGGLLISEASGISETAQGYFQIHD</sequence>
<gene>
    <name evidence="4" type="ORF">Tco_0953584</name>
</gene>
<evidence type="ECO:0000313" key="4">
    <source>
        <dbReference type="EMBL" id="GJT44869.1"/>
    </source>
</evidence>
<reference evidence="4" key="1">
    <citation type="journal article" date="2022" name="Int. J. Mol. Sci.">
        <title>Draft Genome of Tanacetum Coccineum: Genomic Comparison of Closely Related Tanacetum-Family Plants.</title>
        <authorList>
            <person name="Yamashiro T."/>
            <person name="Shiraishi A."/>
            <person name="Nakayama K."/>
            <person name="Satake H."/>
        </authorList>
    </citation>
    <scope>NUCLEOTIDE SEQUENCE</scope>
</reference>
<keyword evidence="4" id="KW-0695">RNA-directed DNA polymerase</keyword>
<dbReference type="GO" id="GO:0003964">
    <property type="term" value="F:RNA-directed DNA polymerase activity"/>
    <property type="evidence" value="ECO:0007669"/>
    <property type="project" value="UniProtKB-KW"/>
</dbReference>
<dbReference type="InterPro" id="IPR013785">
    <property type="entry name" value="Aldolase_TIM"/>
</dbReference>
<keyword evidence="2" id="KW-0288">FMN</keyword>
<accession>A0ABQ5E1A2</accession>
<keyword evidence="3" id="KW-0521">NADP</keyword>
<organism evidence="4 5">
    <name type="scientific">Tanacetum coccineum</name>
    <dbReference type="NCBI Taxonomy" id="301880"/>
    <lineage>
        <taxon>Eukaryota</taxon>
        <taxon>Viridiplantae</taxon>
        <taxon>Streptophyta</taxon>
        <taxon>Embryophyta</taxon>
        <taxon>Tracheophyta</taxon>
        <taxon>Spermatophyta</taxon>
        <taxon>Magnoliopsida</taxon>
        <taxon>eudicotyledons</taxon>
        <taxon>Gunneridae</taxon>
        <taxon>Pentapetalae</taxon>
        <taxon>asterids</taxon>
        <taxon>campanulids</taxon>
        <taxon>Asterales</taxon>
        <taxon>Asteraceae</taxon>
        <taxon>Asteroideae</taxon>
        <taxon>Anthemideae</taxon>
        <taxon>Anthemidinae</taxon>
        <taxon>Tanacetum</taxon>
    </lineage>
</organism>
<dbReference type="SUPFAM" id="SSF51395">
    <property type="entry name" value="FMN-linked oxidoreductases"/>
    <property type="match status" value="1"/>
</dbReference>
<keyword evidence="4" id="KW-0808">Transferase</keyword>
<evidence type="ECO:0000256" key="1">
    <source>
        <dbReference type="ARBA" id="ARBA00022630"/>
    </source>
</evidence>
<evidence type="ECO:0000313" key="5">
    <source>
        <dbReference type="Proteomes" id="UP001151760"/>
    </source>
</evidence>
<evidence type="ECO:0000256" key="3">
    <source>
        <dbReference type="ARBA" id="ARBA00022857"/>
    </source>
</evidence>
<reference evidence="4" key="2">
    <citation type="submission" date="2022-01" db="EMBL/GenBank/DDBJ databases">
        <authorList>
            <person name="Yamashiro T."/>
            <person name="Shiraishi A."/>
            <person name="Satake H."/>
            <person name="Nakayama K."/>
        </authorList>
    </citation>
    <scope>NUCLEOTIDE SEQUENCE</scope>
</reference>